<feature type="domain" description="Macro" evidence="2">
    <location>
        <begin position="217"/>
        <end position="400"/>
    </location>
</feature>
<evidence type="ECO:0000313" key="4">
    <source>
        <dbReference type="Proteomes" id="UP001164746"/>
    </source>
</evidence>
<reference evidence="3" key="1">
    <citation type="submission" date="2022-11" db="EMBL/GenBank/DDBJ databases">
        <title>Centuries of genome instability and evolution in soft-shell clam transmissible cancer (bioRxiv).</title>
        <authorList>
            <person name="Hart S.F.M."/>
            <person name="Yonemitsu M.A."/>
            <person name="Giersch R.M."/>
            <person name="Beal B.F."/>
            <person name="Arriagada G."/>
            <person name="Davis B.W."/>
            <person name="Ostrander E.A."/>
            <person name="Goff S.P."/>
            <person name="Metzger M.J."/>
        </authorList>
    </citation>
    <scope>NUCLEOTIDE SEQUENCE</scope>
    <source>
        <strain evidence="3">MELC-2E11</strain>
        <tissue evidence="3">Siphon/mantle</tissue>
    </source>
</reference>
<feature type="region of interest" description="Disordered" evidence="1">
    <location>
        <begin position="194"/>
        <end position="216"/>
    </location>
</feature>
<accession>A0ABY7FMU4</accession>
<dbReference type="InterPro" id="IPR002589">
    <property type="entry name" value="Macro_dom"/>
</dbReference>
<sequence>MERTFWQAGIITAASEERCGKTCKKMILESAQVKNNSAIKLPLVATTFHLIAMALCSHGSTTGDSGTETFCEEDVSITDMNFFNFLYNTHKCKFKWNYDKSSRTLTGDPKIDEVSETKKVFSEFEYRHSSRAVRHEGKVPSASLNEIKQQYPEVLLLRKKESKDDSHDEFQIYSANYSHVVAFEKRLKVIGTGAKGRKRNPMAERQDSVTEESDQKETRFFPISKSSRELHVVCNDILEINSDCIVNPCVKRQSSSIEGRGELFRYLKSKGGQKYEDHLMDAKIDSRTQCAITDGGDIKAKIIHPTRPVHNDKDRDENIFMSILGALQIAEQEKMNAIAFPFAYSGTAGVDLKICAFQYARAVTEFCRISQNPLALVDIYFVEKNLEKVTRLVDYLKELFPQRMTEMMIIPKPYDDVEVKPTRVSYYNIPRREETCDDDGYSTAYETNKRAADHSQTVATIPILKELDTKPDNDCVAGKTHREVATEGGNQKEEYTYIGDVDVKDADYEDSAVSNVVDYDVCTPEETDTLPEPQKDDDTDLYEDYTPKDNTDPIYETVAGEAMPTRDEINENIKTIKHRHSLDCKNNTTIKVLEDDIRIAASHIIVCPEYKGKPEGGVFGLSVKFSYWKAAKLTLLKKVNAEGRVARSKCQKFKEYQPVKFLYHVNTPIWRDISDNTQLQKSIKSIFLKLNRFQDKERSIAIPLLGVVDVEEQPLVRDCCRVFVESVIKCCRERNSPLPLDVYLVNSCPTLTSWITEDLATFGA</sequence>
<dbReference type="Pfam" id="PF01661">
    <property type="entry name" value="Macro"/>
    <property type="match status" value="1"/>
</dbReference>
<evidence type="ECO:0000259" key="2">
    <source>
        <dbReference type="PROSITE" id="PS51154"/>
    </source>
</evidence>
<dbReference type="Gene3D" id="3.40.220.10">
    <property type="entry name" value="Leucine Aminopeptidase, subunit E, domain 1"/>
    <property type="match status" value="2"/>
</dbReference>
<proteinExistence type="predicted"/>
<evidence type="ECO:0000256" key="1">
    <source>
        <dbReference type="SAM" id="MobiDB-lite"/>
    </source>
</evidence>
<dbReference type="Proteomes" id="UP001164746">
    <property type="component" value="Chromosome 12"/>
</dbReference>
<name>A0ABY7FMU4_MYAAR</name>
<feature type="region of interest" description="Disordered" evidence="1">
    <location>
        <begin position="522"/>
        <end position="553"/>
    </location>
</feature>
<dbReference type="PROSITE" id="PS51154">
    <property type="entry name" value="MACRO"/>
    <property type="match status" value="1"/>
</dbReference>
<evidence type="ECO:0000313" key="3">
    <source>
        <dbReference type="EMBL" id="WAR21998.1"/>
    </source>
</evidence>
<keyword evidence="4" id="KW-1185">Reference proteome</keyword>
<gene>
    <name evidence="3" type="ORF">MAR_015972</name>
</gene>
<organism evidence="3 4">
    <name type="scientific">Mya arenaria</name>
    <name type="common">Soft-shell clam</name>
    <dbReference type="NCBI Taxonomy" id="6604"/>
    <lineage>
        <taxon>Eukaryota</taxon>
        <taxon>Metazoa</taxon>
        <taxon>Spiralia</taxon>
        <taxon>Lophotrochozoa</taxon>
        <taxon>Mollusca</taxon>
        <taxon>Bivalvia</taxon>
        <taxon>Autobranchia</taxon>
        <taxon>Heteroconchia</taxon>
        <taxon>Euheterodonta</taxon>
        <taxon>Imparidentia</taxon>
        <taxon>Neoheterodontei</taxon>
        <taxon>Myida</taxon>
        <taxon>Myoidea</taxon>
        <taxon>Myidae</taxon>
        <taxon>Mya</taxon>
    </lineage>
</organism>
<dbReference type="SUPFAM" id="SSF52949">
    <property type="entry name" value="Macro domain-like"/>
    <property type="match status" value="2"/>
</dbReference>
<dbReference type="InterPro" id="IPR043472">
    <property type="entry name" value="Macro_dom-like"/>
</dbReference>
<protein>
    <recommendedName>
        <fullName evidence="2">Macro domain-containing protein</fullName>
    </recommendedName>
</protein>
<feature type="compositionally biased region" description="Basic and acidic residues" evidence="1">
    <location>
        <begin position="201"/>
        <end position="216"/>
    </location>
</feature>
<feature type="compositionally biased region" description="Acidic residues" evidence="1">
    <location>
        <begin position="523"/>
        <end position="543"/>
    </location>
</feature>
<dbReference type="EMBL" id="CP111023">
    <property type="protein sequence ID" value="WAR21998.1"/>
    <property type="molecule type" value="Genomic_DNA"/>
</dbReference>